<evidence type="ECO:0000256" key="2">
    <source>
        <dbReference type="ARBA" id="ARBA00022737"/>
    </source>
</evidence>
<evidence type="ECO:0000256" key="1">
    <source>
        <dbReference type="ARBA" id="ARBA00022729"/>
    </source>
</evidence>
<dbReference type="Gene3D" id="3.30.430.20">
    <property type="entry name" value="Gnk2 domain, C-X8-C-X2-C motif"/>
    <property type="match status" value="2"/>
</dbReference>
<evidence type="ECO:0000313" key="4">
    <source>
        <dbReference type="EMBL" id="KAK2986531.1"/>
    </source>
</evidence>
<dbReference type="PROSITE" id="PS51473">
    <property type="entry name" value="GNK2"/>
    <property type="match status" value="2"/>
</dbReference>
<protein>
    <recommendedName>
        <fullName evidence="3">Gnk2-homologous domain-containing protein</fullName>
    </recommendedName>
</protein>
<keyword evidence="1" id="KW-0732">Signal</keyword>
<evidence type="ECO:0000313" key="5">
    <source>
        <dbReference type="Proteomes" id="UP001187471"/>
    </source>
</evidence>
<gene>
    <name evidence="4" type="ORF">RJ640_005573</name>
</gene>
<dbReference type="EMBL" id="JAVXUO010001054">
    <property type="protein sequence ID" value="KAK2986531.1"/>
    <property type="molecule type" value="Genomic_DNA"/>
</dbReference>
<dbReference type="PANTHER" id="PTHR32099">
    <property type="entry name" value="CYSTEINE-RICH REPEAT SECRETORY PROTEIN"/>
    <property type="match status" value="1"/>
</dbReference>
<accession>A0AA88RVJ5</accession>
<dbReference type="FunFam" id="3.30.430.20:FF:000003">
    <property type="entry name" value="Cysteine-rich RLK (RECEPTOR-like protein kinase) 10"/>
    <property type="match status" value="1"/>
</dbReference>
<dbReference type="AlphaFoldDB" id="A0AA88RVJ5"/>
<dbReference type="CDD" id="cd23509">
    <property type="entry name" value="Gnk2-like"/>
    <property type="match status" value="1"/>
</dbReference>
<reference evidence="4" key="1">
    <citation type="submission" date="2022-12" db="EMBL/GenBank/DDBJ databases">
        <title>Draft genome assemblies for two species of Escallonia (Escalloniales).</title>
        <authorList>
            <person name="Chanderbali A."/>
            <person name="Dervinis C."/>
            <person name="Anghel I."/>
            <person name="Soltis D."/>
            <person name="Soltis P."/>
            <person name="Zapata F."/>
        </authorList>
    </citation>
    <scope>NUCLEOTIDE SEQUENCE</scope>
    <source>
        <strain evidence="4">UCBG92.1500</strain>
        <tissue evidence="4">Leaf</tissue>
    </source>
</reference>
<dbReference type="PANTHER" id="PTHR32099:SF51">
    <property type="entry name" value="CYSTEINE-RICH RECEPTOR-LIKE PROTEIN KINASE 25 ISOFORM X1"/>
    <property type="match status" value="1"/>
</dbReference>
<dbReference type="Proteomes" id="UP001187471">
    <property type="component" value="Unassembled WGS sequence"/>
</dbReference>
<dbReference type="InterPro" id="IPR038408">
    <property type="entry name" value="GNK2_sf"/>
</dbReference>
<name>A0AA88RVJ5_9ASTE</name>
<sequence>MAKAQYPTSEYTERTREWTIFLLSDHSQFPSELHHSPAKFHIQKLFNYTTNSTYAANLKTLLSSISNSSDLNSDGFFNASIGQNPDQVYAIGLCRGDQTVTSCRSCLNDSSQAITQACPNQKGAIGGYDNCMLRFSNSNILSSVDDGFVYRGCNVNNATNLAQFNNVLGSLLFSLRDRAAAAATRKYAADEANYTSFSKIYGLEQCTPGHIGGGLREVAFIVFTK</sequence>
<comment type="caution">
    <text evidence="4">The sequence shown here is derived from an EMBL/GenBank/DDBJ whole genome shotgun (WGS) entry which is preliminary data.</text>
</comment>
<dbReference type="Pfam" id="PF01657">
    <property type="entry name" value="Stress-antifung"/>
    <property type="match status" value="1"/>
</dbReference>
<feature type="domain" description="Gnk2-homologous" evidence="3">
    <location>
        <begin position="146"/>
        <end position="225"/>
    </location>
</feature>
<keyword evidence="5" id="KW-1185">Reference proteome</keyword>
<keyword evidence="2" id="KW-0677">Repeat</keyword>
<proteinExistence type="predicted"/>
<organism evidence="4 5">
    <name type="scientific">Escallonia rubra</name>
    <dbReference type="NCBI Taxonomy" id="112253"/>
    <lineage>
        <taxon>Eukaryota</taxon>
        <taxon>Viridiplantae</taxon>
        <taxon>Streptophyta</taxon>
        <taxon>Embryophyta</taxon>
        <taxon>Tracheophyta</taxon>
        <taxon>Spermatophyta</taxon>
        <taxon>Magnoliopsida</taxon>
        <taxon>eudicotyledons</taxon>
        <taxon>Gunneridae</taxon>
        <taxon>Pentapetalae</taxon>
        <taxon>asterids</taxon>
        <taxon>campanulids</taxon>
        <taxon>Escalloniales</taxon>
        <taxon>Escalloniaceae</taxon>
        <taxon>Escallonia</taxon>
    </lineage>
</organism>
<feature type="domain" description="Gnk2-homologous" evidence="3">
    <location>
        <begin position="36"/>
        <end position="140"/>
    </location>
</feature>
<dbReference type="InterPro" id="IPR002902">
    <property type="entry name" value="GNK2"/>
</dbReference>
<evidence type="ECO:0000259" key="3">
    <source>
        <dbReference type="PROSITE" id="PS51473"/>
    </source>
</evidence>